<dbReference type="Proteomes" id="UP000501063">
    <property type="component" value="Chromosome"/>
</dbReference>
<sequence length="87" mass="9419">MTNSKTMTALEREFLKVAASEFCKMKACAPSALANLIRLIVAWHGSPAALSLHAFGRRWLLEGNAEGAAAETLLRDLFGLNNSKGEE</sequence>
<accession>A0A6G6J6X6</accession>
<name>A0A6G6J6X6_PSENT</name>
<dbReference type="KEGG" id="pnt:G5B91_25675"/>
<organism evidence="1 2">
    <name type="scientific">Pseudomonas nitroreducens</name>
    <dbReference type="NCBI Taxonomy" id="46680"/>
    <lineage>
        <taxon>Bacteria</taxon>
        <taxon>Pseudomonadati</taxon>
        <taxon>Pseudomonadota</taxon>
        <taxon>Gammaproteobacteria</taxon>
        <taxon>Pseudomonadales</taxon>
        <taxon>Pseudomonadaceae</taxon>
        <taxon>Pseudomonas</taxon>
    </lineage>
</organism>
<evidence type="ECO:0000313" key="2">
    <source>
        <dbReference type="Proteomes" id="UP000501063"/>
    </source>
</evidence>
<protein>
    <submittedName>
        <fullName evidence="1">Uncharacterized protein</fullName>
    </submittedName>
</protein>
<evidence type="ECO:0000313" key="1">
    <source>
        <dbReference type="EMBL" id="QIE91022.1"/>
    </source>
</evidence>
<gene>
    <name evidence="1" type="ORF">G5B91_25675</name>
</gene>
<dbReference type="EMBL" id="CP049140">
    <property type="protein sequence ID" value="QIE91022.1"/>
    <property type="molecule type" value="Genomic_DNA"/>
</dbReference>
<proteinExistence type="predicted"/>
<dbReference type="AlphaFoldDB" id="A0A6G6J6X6"/>
<reference evidence="1 2" key="1">
    <citation type="submission" date="2020-02" db="EMBL/GenBank/DDBJ databases">
        <title>Integrative conjugative elements (ICEs) and plasmids drive adaptation of Pseudomonas nitroreducens strain HBP1 to wastewater environment.</title>
        <authorList>
            <person name="Sentchilo V."/>
            <person name="Carraro N."/>
            <person name="Bertelli C."/>
            <person name="van der Meer J.R."/>
        </authorList>
    </citation>
    <scope>NUCLEOTIDE SEQUENCE [LARGE SCALE GENOMIC DNA]</scope>
    <source>
        <strain evidence="1 2">HBP1</strain>
    </source>
</reference>